<protein>
    <submittedName>
        <fullName evidence="2">Uncharacterized protein</fullName>
    </submittedName>
</protein>
<reference evidence="2" key="1">
    <citation type="submission" date="2022-11" db="EMBL/GenBank/DDBJ databases">
        <title>Minimal conservation of predation-associated metabolite biosynthetic gene clusters underscores biosynthetic potential of Myxococcota including descriptions for ten novel species: Archangium lansinium sp. nov., Myxococcus landrumus sp. nov., Nannocystis bai.</title>
        <authorList>
            <person name="Ahearne A."/>
            <person name="Stevens C."/>
            <person name="Phillips K."/>
        </authorList>
    </citation>
    <scope>NUCLEOTIDE SEQUENCE</scope>
    <source>
        <strain evidence="2">Na p29</strain>
    </source>
</reference>
<dbReference type="EMBL" id="JAPNKE010000002">
    <property type="protein sequence ID" value="MCY1005684.1"/>
    <property type="molecule type" value="Genomic_DNA"/>
</dbReference>
<evidence type="ECO:0000256" key="1">
    <source>
        <dbReference type="SAM" id="MobiDB-lite"/>
    </source>
</evidence>
<dbReference type="Proteomes" id="UP001150924">
    <property type="component" value="Unassembled WGS sequence"/>
</dbReference>
<accession>A0A9X3IWN6</accession>
<gene>
    <name evidence="2" type="ORF">OV079_08920</name>
</gene>
<proteinExistence type="predicted"/>
<keyword evidence="3" id="KW-1185">Reference proteome</keyword>
<comment type="caution">
    <text evidence="2">The sequence shown here is derived from an EMBL/GenBank/DDBJ whole genome shotgun (WGS) entry which is preliminary data.</text>
</comment>
<evidence type="ECO:0000313" key="2">
    <source>
        <dbReference type="EMBL" id="MCY1005684.1"/>
    </source>
</evidence>
<evidence type="ECO:0000313" key="3">
    <source>
        <dbReference type="Proteomes" id="UP001150924"/>
    </source>
</evidence>
<sequence>MSASPHSRPAEAPPLRRGAEPVPSVTSLARLGTAAALTCAVLLFAAPTARAHEFRPAVLVLEEGADGRVEGRLELPPEPDARELVVELPPGCRALPAAPGRLRADCGPGGLHGELRVTGLERGELIVRLRRHGAGLRPWSSGQAKPRSR</sequence>
<dbReference type="RefSeq" id="WP_267767445.1">
    <property type="nucleotide sequence ID" value="NZ_JAPNKE010000002.1"/>
</dbReference>
<dbReference type="AlphaFoldDB" id="A0A9X3IWN6"/>
<name>A0A9X3IWN6_9BACT</name>
<feature type="region of interest" description="Disordered" evidence="1">
    <location>
        <begin position="1"/>
        <end position="22"/>
    </location>
</feature>
<organism evidence="2 3">
    <name type="scientific">Nannocystis pusilla</name>
    <dbReference type="NCBI Taxonomy" id="889268"/>
    <lineage>
        <taxon>Bacteria</taxon>
        <taxon>Pseudomonadati</taxon>
        <taxon>Myxococcota</taxon>
        <taxon>Polyangia</taxon>
        <taxon>Nannocystales</taxon>
        <taxon>Nannocystaceae</taxon>
        <taxon>Nannocystis</taxon>
    </lineage>
</organism>